<dbReference type="EMBL" id="CP068073">
    <property type="protein sequence ID" value="QQS83896.1"/>
    <property type="molecule type" value="Genomic_DNA"/>
</dbReference>
<evidence type="ECO:0000256" key="2">
    <source>
        <dbReference type="ARBA" id="ARBA00022448"/>
    </source>
</evidence>
<dbReference type="NCBIfam" id="TIGR01145">
    <property type="entry name" value="ATP_synt_delta"/>
    <property type="match status" value="1"/>
</dbReference>
<dbReference type="HAMAP" id="MF_01416">
    <property type="entry name" value="ATP_synth_delta_bact"/>
    <property type="match status" value="1"/>
</dbReference>
<organism evidence="9 10">
    <name type="scientific">Staphylococcus condimenti</name>
    <dbReference type="NCBI Taxonomy" id="70255"/>
    <lineage>
        <taxon>Bacteria</taxon>
        <taxon>Bacillati</taxon>
        <taxon>Bacillota</taxon>
        <taxon>Bacilli</taxon>
        <taxon>Bacillales</taxon>
        <taxon>Staphylococcaceae</taxon>
        <taxon>Staphylococcus</taxon>
    </lineage>
</organism>
<evidence type="ECO:0000256" key="6">
    <source>
        <dbReference type="ARBA" id="ARBA00023310"/>
    </source>
</evidence>
<evidence type="ECO:0000256" key="7">
    <source>
        <dbReference type="HAMAP-Rule" id="MF_01416"/>
    </source>
</evidence>
<dbReference type="PRINTS" id="PR00125">
    <property type="entry name" value="ATPASEDELTA"/>
</dbReference>
<keyword evidence="11" id="KW-1185">Reference proteome</keyword>
<dbReference type="Pfam" id="PF00213">
    <property type="entry name" value="OSCP"/>
    <property type="match status" value="1"/>
</dbReference>
<dbReference type="GO" id="GO:0045259">
    <property type="term" value="C:proton-transporting ATP synthase complex"/>
    <property type="evidence" value="ECO:0007669"/>
    <property type="project" value="UniProtKB-KW"/>
</dbReference>
<sequence>MAIIAKKYAQALYETSLDKDVLELMYDEFAAVDEAVIPNQDKLKAFDSDPKNIAKDRKHIVESAFKGVNEYLKNMLFVMAENRHLSILPEVFKAFEGLYNQYYNQDFATVESVHELSQDELDKVGEALIQRTGLSKLIITNVINKSLIGGVRAKVGTKVFDGSIQNDLAQIERKFIRTK</sequence>
<name>A0A143PDV9_9STAP</name>
<evidence type="ECO:0000313" key="8">
    <source>
        <dbReference type="EMBL" id="QQS83896.1"/>
    </source>
</evidence>
<dbReference type="PANTHER" id="PTHR11910">
    <property type="entry name" value="ATP SYNTHASE DELTA CHAIN"/>
    <property type="match status" value="1"/>
</dbReference>
<evidence type="ECO:0000256" key="5">
    <source>
        <dbReference type="ARBA" id="ARBA00023136"/>
    </source>
</evidence>
<keyword evidence="3 7" id="KW-0375">Hydrogen ion transport</keyword>
<dbReference type="GO" id="GO:0005886">
    <property type="term" value="C:plasma membrane"/>
    <property type="evidence" value="ECO:0007669"/>
    <property type="project" value="UniProtKB-SubCell"/>
</dbReference>
<dbReference type="GO" id="GO:0046933">
    <property type="term" value="F:proton-transporting ATP synthase activity, rotational mechanism"/>
    <property type="evidence" value="ECO:0007669"/>
    <property type="project" value="UniProtKB-UniRule"/>
</dbReference>
<dbReference type="RefSeq" id="WP_047132346.1">
    <property type="nucleotide sequence ID" value="NZ_CP015114.1"/>
</dbReference>
<evidence type="ECO:0000313" key="11">
    <source>
        <dbReference type="Proteomes" id="UP000595942"/>
    </source>
</evidence>
<keyword evidence="7" id="KW-1003">Cell membrane</keyword>
<comment type="similarity">
    <text evidence="7">Belongs to the ATPase delta chain family.</text>
</comment>
<dbReference type="EMBL" id="RQTE01000074">
    <property type="protein sequence ID" value="RZI03103.1"/>
    <property type="molecule type" value="Genomic_DNA"/>
</dbReference>
<reference evidence="8 11" key="2">
    <citation type="submission" date="2021-01" db="EMBL/GenBank/DDBJ databases">
        <title>FDA dAtabase for Regulatory Grade micrObial Sequences (FDA-ARGOS): Supporting development and validation of Infectious Disease Dx tests.</title>
        <authorList>
            <person name="Sproer C."/>
            <person name="Gronow S."/>
            <person name="Severitt S."/>
            <person name="Schroder I."/>
            <person name="Tallon L."/>
            <person name="Sadzewicz L."/>
            <person name="Zhao X."/>
            <person name="Boylan J."/>
            <person name="Ott S."/>
            <person name="Bowen H."/>
            <person name="Vavikolanu K."/>
            <person name="Mehta A."/>
            <person name="Aluvathingal J."/>
            <person name="Nadendla S."/>
            <person name="Lowell S."/>
            <person name="Myers T."/>
            <person name="Yan Y."/>
            <person name="Sichtig H."/>
        </authorList>
    </citation>
    <scope>NUCLEOTIDE SEQUENCE [LARGE SCALE GENOMIC DNA]</scope>
    <source>
        <strain evidence="8 11">FDAARGOS_1148</strain>
    </source>
</reference>
<protein>
    <recommendedName>
        <fullName evidence="7">ATP synthase subunit delta</fullName>
    </recommendedName>
    <alternativeName>
        <fullName evidence="7">ATP synthase F(1) sector subunit delta</fullName>
    </alternativeName>
    <alternativeName>
        <fullName evidence="7">F-type ATPase subunit delta</fullName>
        <shortName evidence="7">F-ATPase subunit delta</shortName>
    </alternativeName>
</protein>
<dbReference type="Proteomes" id="UP000293854">
    <property type="component" value="Unassembled WGS sequence"/>
</dbReference>
<dbReference type="OrthoDB" id="9802471at2"/>
<dbReference type="KEGG" id="scv:A4G25_12120"/>
<keyword evidence="5 7" id="KW-0472">Membrane</keyword>
<evidence type="ECO:0000256" key="4">
    <source>
        <dbReference type="ARBA" id="ARBA00023065"/>
    </source>
</evidence>
<dbReference type="Gene3D" id="1.10.520.20">
    <property type="entry name" value="N-terminal domain of the delta subunit of the F1F0-ATP synthase"/>
    <property type="match status" value="1"/>
</dbReference>
<dbReference type="InterPro" id="IPR000711">
    <property type="entry name" value="ATPase_OSCP/dsu"/>
</dbReference>
<dbReference type="GeneID" id="93726106"/>
<dbReference type="NCBIfam" id="NF004399">
    <property type="entry name" value="PRK05758.1-1"/>
    <property type="match status" value="1"/>
</dbReference>
<keyword evidence="6 7" id="KW-0066">ATP synthesis</keyword>
<evidence type="ECO:0000256" key="3">
    <source>
        <dbReference type="ARBA" id="ARBA00022781"/>
    </source>
</evidence>
<proteinExistence type="inferred from homology"/>
<evidence type="ECO:0000313" key="10">
    <source>
        <dbReference type="Proteomes" id="UP000293854"/>
    </source>
</evidence>
<keyword evidence="2 7" id="KW-0813">Transport</keyword>
<evidence type="ECO:0000313" key="9">
    <source>
        <dbReference type="EMBL" id="RZI03103.1"/>
    </source>
</evidence>
<gene>
    <name evidence="7" type="primary">atpH</name>
    <name evidence="9" type="ORF">EIG99_04360</name>
    <name evidence="8" type="ORF">I6J05_06345</name>
</gene>
<evidence type="ECO:0000256" key="1">
    <source>
        <dbReference type="ARBA" id="ARBA00004370"/>
    </source>
</evidence>
<comment type="subcellular location">
    <subcellularLocation>
        <location evidence="7">Cell membrane</location>
        <topology evidence="7">Peripheral membrane protein</topology>
    </subcellularLocation>
    <subcellularLocation>
        <location evidence="1">Membrane</location>
    </subcellularLocation>
</comment>
<reference evidence="9 10" key="1">
    <citation type="submission" date="2018-11" db="EMBL/GenBank/DDBJ databases">
        <title>Genomic profiling of Staphylococcus species from a Poultry farm system in KwaZulu-Natal, South Africa.</title>
        <authorList>
            <person name="Amoako D.G."/>
            <person name="Somboro A.M."/>
            <person name="Abia A.L.K."/>
            <person name="Bester L.A."/>
            <person name="Essack S.Y."/>
        </authorList>
    </citation>
    <scope>NUCLEOTIDE SEQUENCE [LARGE SCALE GENOMIC DNA]</scope>
    <source>
        <strain evidence="9 10">SA11</strain>
    </source>
</reference>
<dbReference type="AlphaFoldDB" id="A0A143PDV9"/>
<keyword evidence="7" id="KW-0139">CF(1)</keyword>
<keyword evidence="4 7" id="KW-0406">Ion transport</keyword>
<accession>A0A143PDV9</accession>
<comment type="function">
    <text evidence="7">This protein is part of the stalk that links CF(0) to CF(1). It either transmits conformational changes from CF(0) to CF(1) or is implicated in proton conduction.</text>
</comment>
<dbReference type="InterPro" id="IPR026015">
    <property type="entry name" value="ATP_synth_OSCP/delta_N_sf"/>
</dbReference>
<comment type="function">
    <text evidence="7">F(1)F(0) ATP synthase produces ATP from ADP in the presence of a proton or sodium gradient. F-type ATPases consist of two structural domains, F(1) containing the extramembraneous catalytic core and F(0) containing the membrane proton channel, linked together by a central stalk and a peripheral stalk. During catalysis, ATP synthesis in the catalytic domain of F(1) is coupled via a rotary mechanism of the central stalk subunits to proton translocation.</text>
</comment>
<dbReference type="SUPFAM" id="SSF47928">
    <property type="entry name" value="N-terminal domain of the delta subunit of the F1F0-ATP synthase"/>
    <property type="match status" value="1"/>
</dbReference>
<dbReference type="Proteomes" id="UP000595942">
    <property type="component" value="Chromosome"/>
</dbReference>